<comment type="caution">
    <text evidence="1">The sequence shown here is derived from an EMBL/GenBank/DDBJ whole genome shotgun (WGS) entry which is preliminary data.</text>
</comment>
<accession>A0ACC0KXK9</accession>
<reference evidence="1 2" key="1">
    <citation type="journal article" date="2022" name="Genome Biol. Evol.">
        <title>The Spruce Budworm Genome: Reconstructing the Evolutionary History of Antifreeze Proteins.</title>
        <authorList>
            <person name="Beliveau C."/>
            <person name="Gagne P."/>
            <person name="Picq S."/>
            <person name="Vernygora O."/>
            <person name="Keeling C.I."/>
            <person name="Pinkney K."/>
            <person name="Doucet D."/>
            <person name="Wen F."/>
            <person name="Johnston J.S."/>
            <person name="Maaroufi H."/>
            <person name="Boyle B."/>
            <person name="Laroche J."/>
            <person name="Dewar K."/>
            <person name="Juretic N."/>
            <person name="Blackburn G."/>
            <person name="Nisole A."/>
            <person name="Brunet B."/>
            <person name="Brandao M."/>
            <person name="Lumley L."/>
            <person name="Duan J."/>
            <person name="Quan G."/>
            <person name="Lucarotti C.J."/>
            <person name="Roe A.D."/>
            <person name="Sperling F.A.H."/>
            <person name="Levesque R.C."/>
            <person name="Cusson M."/>
        </authorList>
    </citation>
    <scope>NUCLEOTIDE SEQUENCE [LARGE SCALE GENOMIC DNA]</scope>
    <source>
        <strain evidence="1">Glfc:IPQL:Cfum</strain>
    </source>
</reference>
<name>A0ACC0KXK9_CHOFU</name>
<protein>
    <submittedName>
        <fullName evidence="1">Uncharacterized protein</fullName>
    </submittedName>
</protein>
<dbReference type="Proteomes" id="UP001064048">
    <property type="component" value="Chromosome 15"/>
</dbReference>
<keyword evidence="2" id="KW-1185">Reference proteome</keyword>
<gene>
    <name evidence="1" type="ORF">MSG28_009353</name>
</gene>
<dbReference type="EMBL" id="CM046115">
    <property type="protein sequence ID" value="KAI8441089.1"/>
    <property type="molecule type" value="Genomic_DNA"/>
</dbReference>
<evidence type="ECO:0000313" key="2">
    <source>
        <dbReference type="Proteomes" id="UP001064048"/>
    </source>
</evidence>
<sequence length="348" mass="37545">MHLFNLACIAATFIITFCYVSADYNQEFYKQMRVKAKNCVEGTAIEVSNMCYACICVSAGVIKCDPSQCPVGPQANEEGGNDANEDALESEDPEQAVEEEDPEQEPAAQADEPDDKSSVYKQLRVKAKNCVEGTAIEVSNMCYACICVSAGVIKCDPSQCPVGPQANEEGGNDANEDALQSEDPEPAVEEADPEPEPAAQADEPDDKSSVYKQLRELALNCTTGPKSWKDPDSPCNICTCLANGVVVCTRVKCYPIHKPDEPEPNLDKSDELEQNLDNPDELEESLEPVPEAEPEPEVEPETEVLNDDANDVSVYKKLRSGGGVGRDHVQQQVVARAAGAARGADIPT</sequence>
<evidence type="ECO:0000313" key="1">
    <source>
        <dbReference type="EMBL" id="KAI8441089.1"/>
    </source>
</evidence>
<proteinExistence type="predicted"/>
<organism evidence="1 2">
    <name type="scientific">Choristoneura fumiferana</name>
    <name type="common">Spruce budworm moth</name>
    <name type="synonym">Archips fumiferana</name>
    <dbReference type="NCBI Taxonomy" id="7141"/>
    <lineage>
        <taxon>Eukaryota</taxon>
        <taxon>Metazoa</taxon>
        <taxon>Ecdysozoa</taxon>
        <taxon>Arthropoda</taxon>
        <taxon>Hexapoda</taxon>
        <taxon>Insecta</taxon>
        <taxon>Pterygota</taxon>
        <taxon>Neoptera</taxon>
        <taxon>Endopterygota</taxon>
        <taxon>Lepidoptera</taxon>
        <taxon>Glossata</taxon>
        <taxon>Ditrysia</taxon>
        <taxon>Tortricoidea</taxon>
        <taxon>Tortricidae</taxon>
        <taxon>Tortricinae</taxon>
        <taxon>Choristoneura</taxon>
    </lineage>
</organism>